<feature type="transmembrane region" description="Helical" evidence="8">
    <location>
        <begin position="162"/>
        <end position="184"/>
    </location>
</feature>
<dbReference type="Proteomes" id="UP000077066">
    <property type="component" value="Unassembled WGS sequence"/>
</dbReference>
<dbReference type="NCBIfam" id="TIGR00836">
    <property type="entry name" value="amt"/>
    <property type="match status" value="1"/>
</dbReference>
<comment type="caution">
    <text evidence="10">The sequence shown here is derived from an EMBL/GenBank/DDBJ whole genome shotgun (WGS) entry which is preliminary data.</text>
</comment>
<keyword evidence="7 8" id="KW-0924">Ammonia transport</keyword>
<evidence type="ECO:0000256" key="3">
    <source>
        <dbReference type="ARBA" id="ARBA00022448"/>
    </source>
</evidence>
<feature type="transmembrane region" description="Helical" evidence="8">
    <location>
        <begin position="41"/>
        <end position="60"/>
    </location>
</feature>
<dbReference type="InterPro" id="IPR001905">
    <property type="entry name" value="Ammonium_transpt"/>
</dbReference>
<feature type="transmembrane region" description="Helical" evidence="8">
    <location>
        <begin position="256"/>
        <end position="276"/>
    </location>
</feature>
<gene>
    <name evidence="10" type="primary">amt_1</name>
    <name evidence="10" type="ORF">MBFIL_02400</name>
</gene>
<dbReference type="Gene3D" id="1.10.3430.10">
    <property type="entry name" value="Ammonium transporter AmtB like domains"/>
    <property type="match status" value="1"/>
</dbReference>
<keyword evidence="3 8" id="KW-0813">Transport</keyword>
<feature type="transmembrane region" description="Helical" evidence="8">
    <location>
        <begin position="12"/>
        <end position="35"/>
    </location>
</feature>
<dbReference type="STRING" id="55758.MBFIL_02400"/>
<keyword evidence="5 8" id="KW-1133">Transmembrane helix</keyword>
<organism evidence="10 11">
    <name type="scientific">Methanobrevibacter filiformis</name>
    <dbReference type="NCBI Taxonomy" id="55758"/>
    <lineage>
        <taxon>Archaea</taxon>
        <taxon>Methanobacteriati</taxon>
        <taxon>Methanobacteriota</taxon>
        <taxon>Methanomada group</taxon>
        <taxon>Methanobacteria</taxon>
        <taxon>Methanobacteriales</taxon>
        <taxon>Methanobacteriaceae</taxon>
        <taxon>Methanobrevibacter</taxon>
    </lineage>
</organism>
<dbReference type="GO" id="GO:0008519">
    <property type="term" value="F:ammonium channel activity"/>
    <property type="evidence" value="ECO:0007669"/>
    <property type="project" value="InterPro"/>
</dbReference>
<reference evidence="10 11" key="1">
    <citation type="submission" date="2016-04" db="EMBL/GenBank/DDBJ databases">
        <title>Genome sequence of Methanobrevibacter filiformis DSM 11501.</title>
        <authorList>
            <person name="Poehlein A."/>
            <person name="Seedorf H."/>
            <person name="Daniel R."/>
        </authorList>
    </citation>
    <scope>NUCLEOTIDE SEQUENCE [LARGE SCALE GENOMIC DNA]</scope>
    <source>
        <strain evidence="10 11">DSM 11501</strain>
    </source>
</reference>
<keyword evidence="11" id="KW-1185">Reference proteome</keyword>
<evidence type="ECO:0000256" key="2">
    <source>
        <dbReference type="ARBA" id="ARBA00005887"/>
    </source>
</evidence>
<feature type="transmembrane region" description="Helical" evidence="8">
    <location>
        <begin position="196"/>
        <end position="213"/>
    </location>
</feature>
<feature type="domain" description="Ammonium transporter AmtB-like" evidence="9">
    <location>
        <begin position="11"/>
        <end position="402"/>
    </location>
</feature>
<evidence type="ECO:0000313" key="11">
    <source>
        <dbReference type="Proteomes" id="UP000077066"/>
    </source>
</evidence>
<proteinExistence type="inferred from homology"/>
<dbReference type="AlphaFoldDB" id="A0A166F4S2"/>
<evidence type="ECO:0000256" key="1">
    <source>
        <dbReference type="ARBA" id="ARBA00004141"/>
    </source>
</evidence>
<feature type="transmembrane region" description="Helical" evidence="8">
    <location>
        <begin position="219"/>
        <end position="244"/>
    </location>
</feature>
<dbReference type="InterPro" id="IPR024041">
    <property type="entry name" value="NH4_transpt_AmtB-like_dom"/>
</dbReference>
<dbReference type="PANTHER" id="PTHR43029">
    <property type="entry name" value="AMMONIUM TRANSPORTER MEP2"/>
    <property type="match status" value="1"/>
</dbReference>
<evidence type="ECO:0000256" key="7">
    <source>
        <dbReference type="ARBA" id="ARBA00023177"/>
    </source>
</evidence>
<dbReference type="Pfam" id="PF00909">
    <property type="entry name" value="Ammonium_transp"/>
    <property type="match status" value="1"/>
</dbReference>
<evidence type="ECO:0000313" key="10">
    <source>
        <dbReference type="EMBL" id="KZX17312.1"/>
    </source>
</evidence>
<dbReference type="PANTHER" id="PTHR43029:SF10">
    <property type="entry name" value="AMMONIUM TRANSPORTER MEP2"/>
    <property type="match status" value="1"/>
</dbReference>
<comment type="subcellular location">
    <subcellularLocation>
        <location evidence="8">Cell membrane</location>
        <topology evidence="8">Multi-pass membrane protein</topology>
    </subcellularLocation>
    <subcellularLocation>
        <location evidence="1">Membrane</location>
        <topology evidence="1">Multi-pass membrane protein</topology>
    </subcellularLocation>
</comment>
<evidence type="ECO:0000256" key="8">
    <source>
        <dbReference type="RuleBase" id="RU362002"/>
    </source>
</evidence>
<dbReference type="EMBL" id="LWMT01000030">
    <property type="protein sequence ID" value="KZX17312.1"/>
    <property type="molecule type" value="Genomic_DNA"/>
</dbReference>
<feature type="transmembrane region" description="Helical" evidence="8">
    <location>
        <begin position="99"/>
        <end position="121"/>
    </location>
</feature>
<dbReference type="InterPro" id="IPR029020">
    <property type="entry name" value="Ammonium/urea_transptr"/>
</dbReference>
<feature type="transmembrane region" description="Helical" evidence="8">
    <location>
        <begin position="321"/>
        <end position="344"/>
    </location>
</feature>
<evidence type="ECO:0000256" key="5">
    <source>
        <dbReference type="ARBA" id="ARBA00022989"/>
    </source>
</evidence>
<comment type="similarity">
    <text evidence="2 8">Belongs to the ammonia transporter channel (TC 1.A.11.2) family.</text>
</comment>
<dbReference type="InterPro" id="IPR018047">
    <property type="entry name" value="Ammonium_transpt_CS"/>
</dbReference>
<accession>A0A166F4S2</accession>
<sequence length="404" mass="41707">MVDILNSGDTAWILISTALVFLMSIPGIALFYGGLSKQKNVLNTMFLSLIAFAIGAVIWVSYGYQFAFGETLVGLIGIPTNLLLSGIAIDSLSGTVPQIAFIAFQLTFAALTAALISGAVVGRIKFSAWIVFVIAWISLVYVPIAHWVWGGGFLSGLGVLDFAGGTVVHINSGVSALALVLLLGKRKDISLLPHNLGYSVIGAGLLAFGWLGFNGGSAIAAGGLASSAVIVSIVAASIALISWILMEVLNKEKPSVLGAISGIIAGLVAITPAAGFVDVTGALVIGFVASIVSYYAISFLKPKLGYDDALDVFGIHGMSGLWGAVATGIFATPVITEGVAGLLYGNPGQLGVQIIGVAVTVVYAFVVSIVLGKIIDLTIGLRVPEKVEIEGLDANLHEESGYRL</sequence>
<keyword evidence="6 8" id="KW-0472">Membrane</keyword>
<feature type="transmembrane region" description="Helical" evidence="8">
    <location>
        <begin position="350"/>
        <end position="372"/>
    </location>
</feature>
<dbReference type="SUPFAM" id="SSF111352">
    <property type="entry name" value="Ammonium transporter"/>
    <property type="match status" value="1"/>
</dbReference>
<dbReference type="PATRIC" id="fig|55758.3.peg.267"/>
<dbReference type="OrthoDB" id="10960at2157"/>
<evidence type="ECO:0000259" key="9">
    <source>
        <dbReference type="Pfam" id="PF00909"/>
    </source>
</evidence>
<keyword evidence="4 8" id="KW-0812">Transmembrane</keyword>
<dbReference type="RefSeq" id="WP_066970677.1">
    <property type="nucleotide sequence ID" value="NZ_LWMT01000030.1"/>
</dbReference>
<protein>
    <recommendedName>
        <fullName evidence="8">Ammonium transporter</fullName>
    </recommendedName>
</protein>
<evidence type="ECO:0000256" key="6">
    <source>
        <dbReference type="ARBA" id="ARBA00023136"/>
    </source>
</evidence>
<name>A0A166F4S2_9EURY</name>
<dbReference type="GO" id="GO:0005886">
    <property type="term" value="C:plasma membrane"/>
    <property type="evidence" value="ECO:0007669"/>
    <property type="project" value="UniProtKB-SubCell"/>
</dbReference>
<evidence type="ECO:0000256" key="4">
    <source>
        <dbReference type="ARBA" id="ARBA00022692"/>
    </source>
</evidence>
<feature type="transmembrane region" description="Helical" evidence="8">
    <location>
        <begin position="128"/>
        <end position="150"/>
    </location>
</feature>
<feature type="transmembrane region" description="Helical" evidence="8">
    <location>
        <begin position="282"/>
        <end position="300"/>
    </location>
</feature>
<dbReference type="PROSITE" id="PS01219">
    <property type="entry name" value="AMMONIUM_TRANSP"/>
    <property type="match status" value="1"/>
</dbReference>